<evidence type="ECO:0000256" key="6">
    <source>
        <dbReference type="SAM" id="MobiDB-lite"/>
    </source>
</evidence>
<dbReference type="Proteomes" id="UP000186922">
    <property type="component" value="Unassembled WGS sequence"/>
</dbReference>
<evidence type="ECO:0000256" key="2">
    <source>
        <dbReference type="ARBA" id="ARBA00005241"/>
    </source>
</evidence>
<keyword evidence="5 7" id="KW-0472">Membrane</keyword>
<protein>
    <recommendedName>
        <fullName evidence="8">Major facilitator superfamily associated domain-containing protein</fullName>
    </recommendedName>
</protein>
<dbReference type="PANTHER" id="PTHR16172:SF41">
    <property type="entry name" value="MAJOR FACILITATOR SUPERFAMILY DOMAIN-CONTAINING PROTEIN 6-LIKE"/>
    <property type="match status" value="1"/>
</dbReference>
<gene>
    <name evidence="9" type="primary">RvY_06069-1</name>
    <name evidence="9" type="synonym">RvY_06069.1</name>
    <name evidence="9" type="ORF">RvY_06069</name>
</gene>
<feature type="transmembrane region" description="Helical" evidence="7">
    <location>
        <begin position="433"/>
        <end position="455"/>
    </location>
</feature>
<comment type="caution">
    <text evidence="9">The sequence shown here is derived from an EMBL/GenBank/DDBJ whole genome shotgun (WGS) entry which is preliminary data.</text>
</comment>
<dbReference type="Pfam" id="PF12832">
    <property type="entry name" value="MFS_1_like"/>
    <property type="match status" value="1"/>
</dbReference>
<feature type="transmembrane region" description="Helical" evidence="7">
    <location>
        <begin position="565"/>
        <end position="587"/>
    </location>
</feature>
<dbReference type="InterPro" id="IPR036259">
    <property type="entry name" value="MFS_trans_sf"/>
</dbReference>
<sequence>MANENRGFVAGNPKIAPPVPPRPDRPPVQVVTQVRTVETLPPASPGSPVSHGARRPKSSPARMQPEPVDENQPQKQVKKKRKFCPYLVPLKFIIFLLYGAMSALYPFFSLHMRSIGISITETAIISFLLPIISCLVVPLVGSCADRGARYKWCIAGLTIFHVTCHLLLLLIPPIKHIEVRSPVNIPTIDISFPCHTRHNAIFAIPNHTSMACDGRNLTVTPEAMNEMQIEVCWTDCPVQHVAHEPSVCWFNASAHGHYCTKWTEMERQVFKDLVLAPVYATKNSNKTIGWETAEFKNDEGSLLRSAHCFQDYDRRIRPDHVQRDDTGSGRLRCSVFCRAQTSFAMMCRQTYREGNRWMTLLLYFLLRLSGLVGLLSVLVMMDNVTLQMVQERPGESFAAHRVFTSMAFVIFPMMSALLMSGVVRLNWMMEFHAAFFLFAALSLLAMFLVLCMKLPTCGSRQQIWKNAGRVFRQPQVIVVLITMLTIGMGSGYVGSFLFWFLEAELSATKVLMSFGLALADFLAIPLFLLAHKIIPATGYALLLVVALLMDTGRFTAYSYLTEAVYFIPIEVMTAVVIAVMFTIPAYFSHTVAPMYASTLQALFTGTTFGLGAGLGPLIGGQTISWYGHRTSFLIFAAIFAVVALLYAVIHVCCLRKKPFPPAPLDGTVLAVAQEKNKPLVYTGADRASDFYPDDTEVMLYREERPPKAELDTFESLSVRWSRPMSGISTHV</sequence>
<feature type="transmembrane region" description="Helical" evidence="7">
    <location>
        <begin position="630"/>
        <end position="649"/>
    </location>
</feature>
<evidence type="ECO:0000313" key="9">
    <source>
        <dbReference type="EMBL" id="GAU94260.1"/>
    </source>
</evidence>
<dbReference type="GO" id="GO:0016020">
    <property type="term" value="C:membrane"/>
    <property type="evidence" value="ECO:0007669"/>
    <property type="project" value="UniProtKB-SubCell"/>
</dbReference>
<feature type="transmembrane region" description="Helical" evidence="7">
    <location>
        <begin position="357"/>
        <end position="381"/>
    </location>
</feature>
<dbReference type="Gene3D" id="1.20.1250.20">
    <property type="entry name" value="MFS general substrate transporter like domains"/>
    <property type="match status" value="2"/>
</dbReference>
<feature type="region of interest" description="Disordered" evidence="6">
    <location>
        <begin position="1"/>
        <end position="76"/>
    </location>
</feature>
<comment type="subcellular location">
    <subcellularLocation>
        <location evidence="1">Membrane</location>
        <topology evidence="1">Multi-pass membrane protein</topology>
    </subcellularLocation>
</comment>
<keyword evidence="10" id="KW-1185">Reference proteome</keyword>
<evidence type="ECO:0000313" key="10">
    <source>
        <dbReference type="Proteomes" id="UP000186922"/>
    </source>
</evidence>
<name>A0A1D1V082_RAMVA</name>
<dbReference type="AlphaFoldDB" id="A0A1D1V082"/>
<dbReference type="EMBL" id="BDGG01000002">
    <property type="protein sequence ID" value="GAU94260.1"/>
    <property type="molecule type" value="Genomic_DNA"/>
</dbReference>
<dbReference type="STRING" id="947166.A0A1D1V082"/>
<dbReference type="InterPro" id="IPR024989">
    <property type="entry name" value="MFS_assoc_dom"/>
</dbReference>
<dbReference type="InterPro" id="IPR051717">
    <property type="entry name" value="MFS_MFSD6"/>
</dbReference>
<evidence type="ECO:0000256" key="3">
    <source>
        <dbReference type="ARBA" id="ARBA00022692"/>
    </source>
</evidence>
<dbReference type="SUPFAM" id="SSF103473">
    <property type="entry name" value="MFS general substrate transporter"/>
    <property type="match status" value="1"/>
</dbReference>
<dbReference type="OrthoDB" id="10056177at2759"/>
<reference evidence="9 10" key="1">
    <citation type="journal article" date="2016" name="Nat. Commun.">
        <title>Extremotolerant tardigrade genome and improved radiotolerance of human cultured cells by tardigrade-unique protein.</title>
        <authorList>
            <person name="Hashimoto T."/>
            <person name="Horikawa D.D."/>
            <person name="Saito Y."/>
            <person name="Kuwahara H."/>
            <person name="Kozuka-Hata H."/>
            <person name="Shin-I T."/>
            <person name="Minakuchi Y."/>
            <person name="Ohishi K."/>
            <person name="Motoyama A."/>
            <person name="Aizu T."/>
            <person name="Enomoto A."/>
            <person name="Kondo K."/>
            <person name="Tanaka S."/>
            <person name="Hara Y."/>
            <person name="Koshikawa S."/>
            <person name="Sagara H."/>
            <person name="Miura T."/>
            <person name="Yokobori S."/>
            <person name="Miyagawa K."/>
            <person name="Suzuki Y."/>
            <person name="Kubo T."/>
            <person name="Oyama M."/>
            <person name="Kohara Y."/>
            <person name="Fujiyama A."/>
            <person name="Arakawa K."/>
            <person name="Katayama T."/>
            <person name="Toyoda A."/>
            <person name="Kunieda T."/>
        </authorList>
    </citation>
    <scope>NUCLEOTIDE SEQUENCE [LARGE SCALE GENOMIC DNA]</scope>
    <source>
        <strain evidence="9 10">YOKOZUNA-1</strain>
    </source>
</reference>
<comment type="similarity">
    <text evidence="2">Belongs to the major facilitator superfamily. MFSD6 family.</text>
</comment>
<feature type="compositionally biased region" description="Low complexity" evidence="6">
    <location>
        <begin position="27"/>
        <end position="37"/>
    </location>
</feature>
<feature type="transmembrane region" description="Helical" evidence="7">
    <location>
        <begin position="152"/>
        <end position="171"/>
    </location>
</feature>
<evidence type="ECO:0000256" key="1">
    <source>
        <dbReference type="ARBA" id="ARBA00004141"/>
    </source>
</evidence>
<feature type="transmembrane region" description="Helical" evidence="7">
    <location>
        <begin position="114"/>
        <end position="140"/>
    </location>
</feature>
<evidence type="ECO:0000256" key="5">
    <source>
        <dbReference type="ARBA" id="ARBA00023136"/>
    </source>
</evidence>
<feature type="transmembrane region" description="Helical" evidence="7">
    <location>
        <begin position="83"/>
        <end position="108"/>
    </location>
</feature>
<evidence type="ECO:0000259" key="8">
    <source>
        <dbReference type="Pfam" id="PF12832"/>
    </source>
</evidence>
<dbReference type="PANTHER" id="PTHR16172">
    <property type="entry name" value="MAJOR FACILITATOR SUPERFAMILY DOMAIN-CONTAINING PROTEIN 6-LIKE"/>
    <property type="match status" value="1"/>
</dbReference>
<evidence type="ECO:0000256" key="4">
    <source>
        <dbReference type="ARBA" id="ARBA00022989"/>
    </source>
</evidence>
<feature type="transmembrane region" description="Helical" evidence="7">
    <location>
        <begin position="599"/>
        <end position="618"/>
    </location>
</feature>
<keyword evidence="4 7" id="KW-1133">Transmembrane helix</keyword>
<proteinExistence type="inferred from homology"/>
<organism evidence="9 10">
    <name type="scientific">Ramazzottius varieornatus</name>
    <name type="common">Water bear</name>
    <name type="synonym">Tardigrade</name>
    <dbReference type="NCBI Taxonomy" id="947166"/>
    <lineage>
        <taxon>Eukaryota</taxon>
        <taxon>Metazoa</taxon>
        <taxon>Ecdysozoa</taxon>
        <taxon>Tardigrada</taxon>
        <taxon>Eutardigrada</taxon>
        <taxon>Parachela</taxon>
        <taxon>Hypsibioidea</taxon>
        <taxon>Ramazzottiidae</taxon>
        <taxon>Ramazzottius</taxon>
    </lineage>
</organism>
<feature type="domain" description="Major facilitator superfamily associated" evidence="8">
    <location>
        <begin position="89"/>
        <end position="633"/>
    </location>
</feature>
<keyword evidence="3 7" id="KW-0812">Transmembrane</keyword>
<evidence type="ECO:0000256" key="7">
    <source>
        <dbReference type="SAM" id="Phobius"/>
    </source>
</evidence>
<accession>A0A1D1V082</accession>
<feature type="transmembrane region" description="Helical" evidence="7">
    <location>
        <begin position="402"/>
        <end position="427"/>
    </location>
</feature>
<feature type="transmembrane region" description="Helical" evidence="7">
    <location>
        <begin position="476"/>
        <end position="501"/>
    </location>
</feature>